<evidence type="ECO:0000313" key="4">
    <source>
        <dbReference type="Proteomes" id="UP000258927"/>
    </source>
</evidence>
<gene>
    <name evidence="3" type="ORF">MXMO3_00393</name>
</gene>
<keyword evidence="4" id="KW-1185">Reference proteome</keyword>
<dbReference type="InterPro" id="IPR005532">
    <property type="entry name" value="SUMF_dom"/>
</dbReference>
<keyword evidence="1" id="KW-0812">Transmembrane</keyword>
<dbReference type="PANTHER" id="PTHR23150:SF19">
    <property type="entry name" value="FORMYLGLYCINE-GENERATING ENZYME"/>
    <property type="match status" value="1"/>
</dbReference>
<dbReference type="Proteomes" id="UP000258927">
    <property type="component" value="Chromosome"/>
</dbReference>
<dbReference type="InterPro" id="IPR042095">
    <property type="entry name" value="SUMF_sf"/>
</dbReference>
<evidence type="ECO:0000256" key="1">
    <source>
        <dbReference type="SAM" id="Phobius"/>
    </source>
</evidence>
<dbReference type="SUPFAM" id="SSF56436">
    <property type="entry name" value="C-type lectin-like"/>
    <property type="match status" value="1"/>
</dbReference>
<dbReference type="AlphaFoldDB" id="A0A2R4MAB0"/>
<accession>A0A2R4MAB0</accession>
<dbReference type="InterPro" id="IPR051043">
    <property type="entry name" value="Sulfatase_Mod_Factor_Kinase"/>
</dbReference>
<name>A0A2R4MAB0_9HYPH</name>
<dbReference type="EMBL" id="CP021330">
    <property type="protein sequence ID" value="AVX02940.1"/>
    <property type="molecule type" value="Genomic_DNA"/>
</dbReference>
<feature type="transmembrane region" description="Helical" evidence="1">
    <location>
        <begin position="12"/>
        <end position="31"/>
    </location>
</feature>
<organism evidence="3 4">
    <name type="scientific">Maritalea myrionectae</name>
    <dbReference type="NCBI Taxonomy" id="454601"/>
    <lineage>
        <taxon>Bacteria</taxon>
        <taxon>Pseudomonadati</taxon>
        <taxon>Pseudomonadota</taxon>
        <taxon>Alphaproteobacteria</taxon>
        <taxon>Hyphomicrobiales</taxon>
        <taxon>Devosiaceae</taxon>
        <taxon>Maritalea</taxon>
    </lineage>
</organism>
<dbReference type="KEGG" id="mmyr:MXMO3_00393"/>
<keyword evidence="1" id="KW-1133">Transmembrane helix</keyword>
<dbReference type="Pfam" id="PF03781">
    <property type="entry name" value="FGE-sulfatase"/>
    <property type="match status" value="1"/>
</dbReference>
<keyword evidence="1" id="KW-0472">Membrane</keyword>
<evidence type="ECO:0000313" key="3">
    <source>
        <dbReference type="EMBL" id="AVX02940.1"/>
    </source>
</evidence>
<dbReference type="GO" id="GO:0120147">
    <property type="term" value="F:formylglycine-generating oxidase activity"/>
    <property type="evidence" value="ECO:0007669"/>
    <property type="project" value="TreeGrafter"/>
</dbReference>
<reference evidence="3 4" key="1">
    <citation type="submission" date="2017-05" db="EMBL/GenBank/DDBJ databases">
        <title>Genome Analysis of Maritalea myrionectae HL2708#5.</title>
        <authorList>
            <consortium name="Cotde Inc.-PKNU"/>
            <person name="Jang D."/>
            <person name="Oh H.-M."/>
        </authorList>
    </citation>
    <scope>NUCLEOTIDE SEQUENCE [LARGE SCALE GENOMIC DNA]</scope>
    <source>
        <strain evidence="3 4">HL2708#5</strain>
    </source>
</reference>
<dbReference type="RefSeq" id="WP_117394765.1">
    <property type="nucleotide sequence ID" value="NZ_CP021330.1"/>
</dbReference>
<sequence>MTADRLKTASSIFLPMALLAGASFWLIQSLTTPQQSTLPHPTIATDATIDTPALVTIPPRNFEYRDPTRYIENELPQISPLVHAKVQTQLEVTQDLVTNKQYRACVVEGYCAPAITVKTPIDDHPVVGINYEMAAKYAEWLSIKTGDNWRLPTALEWAQFAAEKYDDPEKDIQSDPNNPAVAWLSDYRAKSKSKGEAPRQSLRPVGLFGANSLGVNDVAENVWVWTSTCYERINVDAGGTKSSATSCGARVVEGAHRTYLSVFISNPQGGGCTVGDPPSHLGIRLVKGAEQPSFWSLLRNLSPFG</sequence>
<dbReference type="PANTHER" id="PTHR23150">
    <property type="entry name" value="SULFATASE MODIFYING FACTOR 1, 2"/>
    <property type="match status" value="1"/>
</dbReference>
<proteinExistence type="predicted"/>
<dbReference type="Gene3D" id="3.90.1580.10">
    <property type="entry name" value="paralog of FGE (formylglycine-generating enzyme)"/>
    <property type="match status" value="1"/>
</dbReference>
<dbReference type="InterPro" id="IPR016187">
    <property type="entry name" value="CTDL_fold"/>
</dbReference>
<feature type="domain" description="Sulfatase-modifying factor enzyme-like" evidence="2">
    <location>
        <begin position="52"/>
        <end position="287"/>
    </location>
</feature>
<dbReference type="STRING" id="1122213.GCA_000423365_03105"/>
<evidence type="ECO:0000259" key="2">
    <source>
        <dbReference type="Pfam" id="PF03781"/>
    </source>
</evidence>
<protein>
    <recommendedName>
        <fullName evidence="2">Sulfatase-modifying factor enzyme-like domain-containing protein</fullName>
    </recommendedName>
</protein>